<dbReference type="Proteomes" id="UP000000322">
    <property type="component" value="Chromosome"/>
</dbReference>
<dbReference type="InterPro" id="IPR016181">
    <property type="entry name" value="Acyl_CoA_acyltransferase"/>
</dbReference>
<dbReference type="InterPro" id="IPR051822">
    <property type="entry name" value="Glycosyl_Hydrolase_84"/>
</dbReference>
<protein>
    <submittedName>
        <fullName evidence="2">Acetyltransferase</fullName>
    </submittedName>
</protein>
<reference evidence="2 3" key="1">
    <citation type="journal article" date="2009" name="Stand. Genomic Sci.">
        <title>Complete genome sequence of Sanguibacter keddieii type strain (ST-74).</title>
        <authorList>
            <person name="Ivanova N."/>
            <person name="Sikorski J."/>
            <person name="Sims D."/>
            <person name="Brettin T."/>
            <person name="Detter J.C."/>
            <person name="Han C."/>
            <person name="Lapidus A."/>
            <person name="Copeland A."/>
            <person name="Glavina Del Rio T."/>
            <person name="Nolan M."/>
            <person name="Chen F."/>
            <person name="Lucas S."/>
            <person name="Tice H."/>
            <person name="Cheng J.F."/>
            <person name="Bruce D."/>
            <person name="Goodwin L."/>
            <person name="Pitluck S."/>
            <person name="Pati A."/>
            <person name="Mavromatis K."/>
            <person name="Chen A."/>
            <person name="Palaniappan K."/>
            <person name="D'haeseleer P."/>
            <person name="Chain P."/>
            <person name="Bristow J."/>
            <person name="Eisen J.A."/>
            <person name="Markowitz V."/>
            <person name="Hugenholtz P."/>
            <person name="Goker M."/>
            <person name="Pukall R."/>
            <person name="Klenk H.P."/>
            <person name="Kyrpides N.C."/>
        </authorList>
    </citation>
    <scope>NUCLEOTIDE SEQUENCE [LARGE SCALE GENOMIC DNA]</scope>
    <source>
        <strain evidence="3">ATCC 51767 / DSM 10542 / NCFB 3025 / ST-74</strain>
    </source>
</reference>
<dbReference type="PROSITE" id="PS51186">
    <property type="entry name" value="GNAT"/>
    <property type="match status" value="1"/>
</dbReference>
<dbReference type="OrthoDB" id="8593648at2"/>
<proteinExistence type="predicted"/>
<dbReference type="PANTHER" id="PTHR13170:SF16">
    <property type="entry name" value="PROTEIN O-GLCNACASE"/>
    <property type="match status" value="1"/>
</dbReference>
<gene>
    <name evidence="2" type="ordered locus">Sked_02530</name>
</gene>
<dbReference type="KEGG" id="ske:Sked_02530"/>
<dbReference type="InterPro" id="IPR000182">
    <property type="entry name" value="GNAT_dom"/>
</dbReference>
<feature type="domain" description="N-acetyltransferase" evidence="1">
    <location>
        <begin position="85"/>
        <end position="221"/>
    </location>
</feature>
<name>D1BJG6_SANKS</name>
<dbReference type="Gene3D" id="3.40.630.30">
    <property type="match status" value="1"/>
</dbReference>
<dbReference type="AlphaFoldDB" id="D1BJG6"/>
<evidence type="ECO:0000259" key="1">
    <source>
        <dbReference type="PROSITE" id="PS51186"/>
    </source>
</evidence>
<accession>D1BJG6</accession>
<dbReference type="HOGENOM" id="CLU_086044_1_0_11"/>
<dbReference type="RefSeq" id="WP_012865291.1">
    <property type="nucleotide sequence ID" value="NC_013521.1"/>
</dbReference>
<dbReference type="GO" id="GO:0016747">
    <property type="term" value="F:acyltransferase activity, transferring groups other than amino-acyl groups"/>
    <property type="evidence" value="ECO:0007669"/>
    <property type="project" value="InterPro"/>
</dbReference>
<keyword evidence="3" id="KW-1185">Reference proteome</keyword>
<dbReference type="SUPFAM" id="SSF55729">
    <property type="entry name" value="Acyl-CoA N-acyltransferases (Nat)"/>
    <property type="match status" value="1"/>
</dbReference>
<organism evidence="2 3">
    <name type="scientific">Sanguibacter keddieii (strain ATCC 51767 / DSM 10542 / NCFB 3025 / ST-74)</name>
    <dbReference type="NCBI Taxonomy" id="446469"/>
    <lineage>
        <taxon>Bacteria</taxon>
        <taxon>Bacillati</taxon>
        <taxon>Actinomycetota</taxon>
        <taxon>Actinomycetes</taxon>
        <taxon>Micrococcales</taxon>
        <taxon>Sanguibacteraceae</taxon>
        <taxon>Sanguibacter</taxon>
    </lineage>
</organism>
<dbReference type="eggNOG" id="COG0456">
    <property type="taxonomic scope" value="Bacteria"/>
</dbReference>
<dbReference type="Pfam" id="PF00583">
    <property type="entry name" value="Acetyltransf_1"/>
    <property type="match status" value="1"/>
</dbReference>
<evidence type="ECO:0000313" key="3">
    <source>
        <dbReference type="Proteomes" id="UP000000322"/>
    </source>
</evidence>
<evidence type="ECO:0000313" key="2">
    <source>
        <dbReference type="EMBL" id="ACZ20222.1"/>
    </source>
</evidence>
<dbReference type="EMBL" id="CP001819">
    <property type="protein sequence ID" value="ACZ20222.1"/>
    <property type="molecule type" value="Genomic_DNA"/>
</dbReference>
<sequence length="221" mass="23708">MSTPTPTTTTSQPRFTIRPARTTDPAEVDRLYDICLRTGRAGDDASALTEHPRLLGDTYLGAYLRFEPDLAFVLVDGEVEGPEAVVGYVLGARDTAAFDATLEREWWPAVQDRYPAGSAPEGSFDAGVVATVHGPKGTDPAVVAEFPAHLHVDLLPEGQGGGNGRRLLETLFDALRALDVPGVHLGVSTDNTRAIGFYQHLGFRMLGDGGWQLGLDLRGQP</sequence>
<dbReference type="STRING" id="446469.Sked_02530"/>
<dbReference type="PANTHER" id="PTHR13170">
    <property type="entry name" value="O-GLCNACASE"/>
    <property type="match status" value="1"/>
</dbReference>